<comment type="caution">
    <text evidence="3">The sequence shown here is derived from an EMBL/GenBank/DDBJ whole genome shotgun (WGS) entry which is preliminary data.</text>
</comment>
<feature type="domain" description="Glycosyltransferase 2-like" evidence="2">
    <location>
        <begin position="8"/>
        <end position="163"/>
    </location>
</feature>
<keyword evidence="1" id="KW-0812">Transmembrane</keyword>
<dbReference type="RefSeq" id="WP_084626368.1">
    <property type="nucleotide sequence ID" value="NZ_BMWY01000003.1"/>
</dbReference>
<dbReference type="GO" id="GO:0016740">
    <property type="term" value="F:transferase activity"/>
    <property type="evidence" value="ECO:0007669"/>
    <property type="project" value="UniProtKB-KW"/>
</dbReference>
<accession>A0ABQ3BQ65</accession>
<evidence type="ECO:0000313" key="3">
    <source>
        <dbReference type="EMBL" id="GGZ53381.1"/>
    </source>
</evidence>
<evidence type="ECO:0000259" key="2">
    <source>
        <dbReference type="Pfam" id="PF00535"/>
    </source>
</evidence>
<dbReference type="InterPro" id="IPR029044">
    <property type="entry name" value="Nucleotide-diphossugar_trans"/>
</dbReference>
<keyword evidence="4" id="KW-1185">Reference proteome</keyword>
<dbReference type="GeneID" id="94369049"/>
<reference evidence="4" key="1">
    <citation type="journal article" date="2019" name="Int. J. Syst. Evol. Microbiol.">
        <title>The Global Catalogue of Microorganisms (GCM) 10K type strain sequencing project: providing services to taxonomists for standard genome sequencing and annotation.</title>
        <authorList>
            <consortium name="The Broad Institute Genomics Platform"/>
            <consortium name="The Broad Institute Genome Sequencing Center for Infectious Disease"/>
            <person name="Wu L."/>
            <person name="Ma J."/>
        </authorList>
    </citation>
    <scope>NUCLEOTIDE SEQUENCE [LARGE SCALE GENOMIC DNA]</scope>
    <source>
        <strain evidence="4">KCTC 12708</strain>
    </source>
</reference>
<dbReference type="Gene3D" id="3.90.550.10">
    <property type="entry name" value="Spore Coat Polysaccharide Biosynthesis Protein SpsA, Chain A"/>
    <property type="match status" value="1"/>
</dbReference>
<dbReference type="EMBL" id="BMWY01000003">
    <property type="protein sequence ID" value="GGZ53381.1"/>
    <property type="molecule type" value="Genomic_DNA"/>
</dbReference>
<evidence type="ECO:0000256" key="1">
    <source>
        <dbReference type="SAM" id="Phobius"/>
    </source>
</evidence>
<dbReference type="PANTHER" id="PTHR22916:SF3">
    <property type="entry name" value="UDP-GLCNAC:BETAGAL BETA-1,3-N-ACETYLGLUCOSAMINYLTRANSFERASE-LIKE PROTEIN 1"/>
    <property type="match status" value="1"/>
</dbReference>
<keyword evidence="1" id="KW-0472">Membrane</keyword>
<dbReference type="InterPro" id="IPR001173">
    <property type="entry name" value="Glyco_trans_2-like"/>
</dbReference>
<dbReference type="PANTHER" id="PTHR22916">
    <property type="entry name" value="GLYCOSYLTRANSFERASE"/>
    <property type="match status" value="1"/>
</dbReference>
<dbReference type="CDD" id="cd00761">
    <property type="entry name" value="Glyco_tranf_GTA_type"/>
    <property type="match status" value="1"/>
</dbReference>
<name>A0ABQ3BQ65_9FLAO</name>
<gene>
    <name evidence="3" type="ORF">GCM10008088_13830</name>
</gene>
<sequence>MLAKPLVSIIIPTYNRAELIGETIDSIISQTYKNWECIIVDDGSTDHTAEVIENYCNKDTRIKYYVRKKKYMAGGNGARNYGFDLSKGEYVQWFDSDDIMLPNKINDDVQEAIKYNLDFVISSGYSSNFNLKNLRKKVITINDDLYINYTTWQTEIFLPSLFFLKQFISKFDLFDETLSRGQENEFFSRVFFLSRNLAKYKVSRKYNYIYRQHGGNKKTNQKKSYVSSYIKSFAYLSLVNMERGFKIKNKEVLNFHFNNLKKYFFLSLNNKDIKVSKFIYLNLTKKLLATNLKIGIIFCIVGFCSFIKGQTPYKLKKTLANYSL</sequence>
<proteinExistence type="predicted"/>
<feature type="transmembrane region" description="Helical" evidence="1">
    <location>
        <begin position="287"/>
        <end position="307"/>
    </location>
</feature>
<keyword evidence="3" id="KW-0808">Transferase</keyword>
<organism evidence="3 4">
    <name type="scientific">Mesonia mobilis</name>
    <dbReference type="NCBI Taxonomy" id="369791"/>
    <lineage>
        <taxon>Bacteria</taxon>
        <taxon>Pseudomonadati</taxon>
        <taxon>Bacteroidota</taxon>
        <taxon>Flavobacteriia</taxon>
        <taxon>Flavobacteriales</taxon>
        <taxon>Flavobacteriaceae</taxon>
        <taxon>Mesonia</taxon>
    </lineage>
</organism>
<dbReference type="SUPFAM" id="SSF53448">
    <property type="entry name" value="Nucleotide-diphospho-sugar transferases"/>
    <property type="match status" value="1"/>
</dbReference>
<dbReference type="Proteomes" id="UP000615593">
    <property type="component" value="Unassembled WGS sequence"/>
</dbReference>
<keyword evidence="1" id="KW-1133">Transmembrane helix</keyword>
<evidence type="ECO:0000313" key="4">
    <source>
        <dbReference type="Proteomes" id="UP000615593"/>
    </source>
</evidence>
<protein>
    <submittedName>
        <fullName evidence="3">Glycosyl transferase</fullName>
    </submittedName>
</protein>
<dbReference type="Pfam" id="PF00535">
    <property type="entry name" value="Glycos_transf_2"/>
    <property type="match status" value="1"/>
</dbReference>